<dbReference type="InterPro" id="IPR037490">
    <property type="entry name" value="WAP"/>
</dbReference>
<evidence type="ECO:0000256" key="2">
    <source>
        <dbReference type="SAM" id="MobiDB-lite"/>
    </source>
</evidence>
<evidence type="ECO:0000313" key="5">
    <source>
        <dbReference type="RefSeq" id="XP_022146599.1"/>
    </source>
</evidence>
<organism evidence="3 4">
    <name type="scientific">Momordica charantia</name>
    <name type="common">Bitter gourd</name>
    <name type="synonym">Balsam pear</name>
    <dbReference type="NCBI Taxonomy" id="3673"/>
    <lineage>
        <taxon>Eukaryota</taxon>
        <taxon>Viridiplantae</taxon>
        <taxon>Streptophyta</taxon>
        <taxon>Embryophyta</taxon>
        <taxon>Tracheophyta</taxon>
        <taxon>Spermatophyta</taxon>
        <taxon>Magnoliopsida</taxon>
        <taxon>eudicotyledons</taxon>
        <taxon>Gunneridae</taxon>
        <taxon>Pentapetalae</taxon>
        <taxon>rosids</taxon>
        <taxon>fabids</taxon>
        <taxon>Cucurbitales</taxon>
        <taxon>Cucurbitaceae</taxon>
        <taxon>Momordiceae</taxon>
        <taxon>Momordica</taxon>
    </lineage>
</organism>
<dbReference type="OrthoDB" id="619142at2759"/>
<sequence>MDANATPEENGNMQLSASDKQLEDLGDDIQILEDLDSYLEDIDDRLTISRMVSDAVIKGMVNAISEEANEKITRKESEVSELREILKCYHLGSEKNKSLVSPLRSNKSKSTKCDRNEGISGALFEHDEMRDSVCNLKNAAKENFKKLRKEIDKIRGCSSIRKINSGSELVGLSGILQEKASSRCVDVDKIVDDLQDNLDTFYNQVEDIVQVSKASLGQWQDEKEFLADIEGMVIRNYIWSVQQELEEKLWDQNAKIFSNERKIWVQKIKEISSLRQELDIISKSLSPEVGHLFSYSSMDSDHSHRKLLSNHMAPSTGNGKHEMSKTNLPENVDPARLKHLNRDELINHFNTEMTKMSRNHESLVHEITEENFTLKRELLKEKEKSSLKKDKEFDILRKKIPDIILKLDDILMENEKLSVSAANDENLGTMRNRLESLIAENRHLKDSLEEKKKEVKCLSLQISSSSEKMSQQSLRHGKSLNTIEKIKCEMQDAKFEASIGEDIVKCFLRETMDTIRCVNEESALRYDIMQGIYETIFQGASFRGELASTSEDEHLDEESIIMQGILGVVLQESWKEAEEKMTSLNNRYIEEMRIRQSLEKEVLHCGEALRVEIFEKQKLQAELVLLGASLKEKEQLVQEITSALEKEKGKLALAYEEVGSLKDQTNRQETLILKGHEESNITQLKLADALRKVEFLEVETCKSKQNLEQAMMELSKVDEERRMLVARLLESQKTELLVEEKEKESRKQMESVIILVQELLKEVFDFEHTAIDYISRNNKRLESLSSQTNSLIQNACMLKRAGLIYKQRHEKRCSDLQKAEAEVDLLGDEVDALLRLLEKMYIALDHYSPILQHYPGIVDILKLVKRELSGDTTAAF</sequence>
<keyword evidence="3" id="KW-1185">Reference proteome</keyword>
<dbReference type="KEGG" id="mcha:111015761"/>
<evidence type="ECO:0000313" key="3">
    <source>
        <dbReference type="Proteomes" id="UP000504603"/>
    </source>
</evidence>
<dbReference type="Proteomes" id="UP000504603">
    <property type="component" value="Unplaced"/>
</dbReference>
<evidence type="ECO:0000313" key="4">
    <source>
        <dbReference type="RefSeq" id="XP_022146598.1"/>
    </source>
</evidence>
<evidence type="ECO:0000256" key="1">
    <source>
        <dbReference type="SAM" id="Coils"/>
    </source>
</evidence>
<feature type="coiled-coil region" evidence="1">
    <location>
        <begin position="431"/>
        <end position="468"/>
    </location>
</feature>
<dbReference type="AlphaFoldDB" id="A0A6J1CYZ6"/>
<dbReference type="GeneID" id="111015761"/>
<accession>A0A6J1CYZ6</accession>
<dbReference type="RefSeq" id="XP_022146599.1">
    <property type="nucleotide sequence ID" value="XM_022290907.1"/>
</dbReference>
<protein>
    <submittedName>
        <fullName evidence="4 5">WPP domain-associated protein</fullName>
    </submittedName>
</protein>
<keyword evidence="1" id="KW-0175">Coiled coil</keyword>
<dbReference type="PANTHER" id="PTHR33883">
    <property type="entry name" value="WPP DOMAIN-ASSOCIATED PROTEIN"/>
    <property type="match status" value="1"/>
</dbReference>
<feature type="coiled-coil region" evidence="1">
    <location>
        <begin position="616"/>
        <end position="650"/>
    </location>
</feature>
<proteinExistence type="predicted"/>
<feature type="region of interest" description="Disordered" evidence="2">
    <location>
        <begin position="308"/>
        <end position="329"/>
    </location>
</feature>
<dbReference type="PANTHER" id="PTHR33883:SF10">
    <property type="entry name" value="WPP DOMAIN-ASSOCIATED PROTEIN"/>
    <property type="match status" value="1"/>
</dbReference>
<name>A0A6J1CYZ6_MOMCH</name>
<gene>
    <name evidence="4 5" type="primary">LOC111015761</name>
</gene>
<reference evidence="4 5" key="1">
    <citation type="submission" date="2025-04" db="UniProtKB">
        <authorList>
            <consortium name="RefSeq"/>
        </authorList>
    </citation>
    <scope>IDENTIFICATION</scope>
    <source>
        <strain evidence="4 5">OHB3-1</strain>
    </source>
</reference>
<dbReference type="RefSeq" id="XP_022146598.1">
    <property type="nucleotide sequence ID" value="XM_022290906.1"/>
</dbReference>